<feature type="non-terminal residue" evidence="3">
    <location>
        <position position="52"/>
    </location>
</feature>
<accession>A0A699QHW3</accession>
<dbReference type="AlphaFoldDB" id="A0A699QHW3"/>
<evidence type="ECO:0000256" key="2">
    <source>
        <dbReference type="SAM" id="SignalP"/>
    </source>
</evidence>
<evidence type="ECO:0000313" key="3">
    <source>
        <dbReference type="EMBL" id="GFC70324.1"/>
    </source>
</evidence>
<feature type="compositionally biased region" description="Gly residues" evidence="1">
    <location>
        <begin position="31"/>
        <end position="44"/>
    </location>
</feature>
<sequence>MMLVMALTWWQQAAGEGDGVAAKGCGGDLDGGSDGLRRGGGVGSGVVRSVAE</sequence>
<dbReference type="EMBL" id="BKCJ011028425">
    <property type="protein sequence ID" value="GFC70324.1"/>
    <property type="molecule type" value="Genomic_DNA"/>
</dbReference>
<feature type="signal peptide" evidence="2">
    <location>
        <begin position="1"/>
        <end position="15"/>
    </location>
</feature>
<keyword evidence="2" id="KW-0732">Signal</keyword>
<feature type="region of interest" description="Disordered" evidence="1">
    <location>
        <begin position="31"/>
        <end position="52"/>
    </location>
</feature>
<reference evidence="3" key="1">
    <citation type="journal article" date="2019" name="Sci. Rep.">
        <title>Draft genome of Tanacetum cinerariifolium, the natural source of mosquito coil.</title>
        <authorList>
            <person name="Yamashiro T."/>
            <person name="Shiraishi A."/>
            <person name="Satake H."/>
            <person name="Nakayama K."/>
        </authorList>
    </citation>
    <scope>NUCLEOTIDE SEQUENCE</scope>
</reference>
<evidence type="ECO:0000256" key="1">
    <source>
        <dbReference type="SAM" id="MobiDB-lite"/>
    </source>
</evidence>
<organism evidence="3">
    <name type="scientific">Tanacetum cinerariifolium</name>
    <name type="common">Dalmatian daisy</name>
    <name type="synonym">Chrysanthemum cinerariifolium</name>
    <dbReference type="NCBI Taxonomy" id="118510"/>
    <lineage>
        <taxon>Eukaryota</taxon>
        <taxon>Viridiplantae</taxon>
        <taxon>Streptophyta</taxon>
        <taxon>Embryophyta</taxon>
        <taxon>Tracheophyta</taxon>
        <taxon>Spermatophyta</taxon>
        <taxon>Magnoliopsida</taxon>
        <taxon>eudicotyledons</taxon>
        <taxon>Gunneridae</taxon>
        <taxon>Pentapetalae</taxon>
        <taxon>asterids</taxon>
        <taxon>campanulids</taxon>
        <taxon>Asterales</taxon>
        <taxon>Asteraceae</taxon>
        <taxon>Asteroideae</taxon>
        <taxon>Anthemideae</taxon>
        <taxon>Anthemidinae</taxon>
        <taxon>Tanacetum</taxon>
    </lineage>
</organism>
<proteinExistence type="predicted"/>
<name>A0A699QHW3_TANCI</name>
<feature type="chain" id="PRO_5025621676" evidence="2">
    <location>
        <begin position="16"/>
        <end position="52"/>
    </location>
</feature>
<gene>
    <name evidence="3" type="ORF">Tci_842294</name>
</gene>
<protein>
    <submittedName>
        <fullName evidence="3">Uncharacterized protein</fullName>
    </submittedName>
</protein>
<comment type="caution">
    <text evidence="3">The sequence shown here is derived from an EMBL/GenBank/DDBJ whole genome shotgun (WGS) entry which is preliminary data.</text>
</comment>